<keyword evidence="1" id="KW-0238">DNA-binding</keyword>
<keyword evidence="1" id="KW-0539">Nucleus</keyword>
<dbReference type="EMBL" id="BRXZ01001286">
    <property type="protein sequence ID" value="GMH67347.1"/>
    <property type="molecule type" value="Genomic_DNA"/>
</dbReference>
<dbReference type="SUPFAM" id="SSF47095">
    <property type="entry name" value="HMG-box"/>
    <property type="match status" value="1"/>
</dbReference>
<feature type="DNA-binding region" description="HMG box" evidence="1">
    <location>
        <begin position="70"/>
        <end position="136"/>
    </location>
</feature>
<dbReference type="InterPro" id="IPR009071">
    <property type="entry name" value="HMG_box_dom"/>
</dbReference>
<dbReference type="SMART" id="SM00398">
    <property type="entry name" value="HMG"/>
    <property type="match status" value="1"/>
</dbReference>
<dbReference type="OrthoDB" id="10512507at2759"/>
<feature type="region of interest" description="Disordered" evidence="2">
    <location>
        <begin position="161"/>
        <end position="194"/>
    </location>
</feature>
<dbReference type="GO" id="GO:0003677">
    <property type="term" value="F:DNA binding"/>
    <property type="evidence" value="ECO:0007669"/>
    <property type="project" value="UniProtKB-UniRule"/>
</dbReference>
<evidence type="ECO:0000256" key="1">
    <source>
        <dbReference type="PROSITE-ProRule" id="PRU00267"/>
    </source>
</evidence>
<evidence type="ECO:0000313" key="4">
    <source>
        <dbReference type="EMBL" id="GMH67347.1"/>
    </source>
</evidence>
<accession>A0A9W7A7T9</accession>
<feature type="compositionally biased region" description="Basic residues" evidence="2">
    <location>
        <begin position="170"/>
        <end position="180"/>
    </location>
</feature>
<dbReference type="CDD" id="cd00084">
    <property type="entry name" value="HMG-box_SF"/>
    <property type="match status" value="1"/>
</dbReference>
<evidence type="ECO:0000313" key="5">
    <source>
        <dbReference type="Proteomes" id="UP001165082"/>
    </source>
</evidence>
<dbReference type="InterPro" id="IPR036910">
    <property type="entry name" value="HMG_box_dom_sf"/>
</dbReference>
<name>A0A9W7A7T9_9STRA</name>
<gene>
    <name evidence="4" type="ORF">TrRE_jg11528</name>
</gene>
<dbReference type="Proteomes" id="UP001165082">
    <property type="component" value="Unassembled WGS sequence"/>
</dbReference>
<dbReference type="AlphaFoldDB" id="A0A9W7A7T9"/>
<reference evidence="4" key="1">
    <citation type="submission" date="2022-07" db="EMBL/GenBank/DDBJ databases">
        <title>Genome analysis of Parmales, a sister group of diatoms, reveals the evolutionary specialization of diatoms from phago-mixotrophs to photoautotrophs.</title>
        <authorList>
            <person name="Ban H."/>
            <person name="Sato S."/>
            <person name="Yoshikawa S."/>
            <person name="Kazumasa Y."/>
            <person name="Nakamura Y."/>
            <person name="Ichinomiya M."/>
            <person name="Saitoh K."/>
            <person name="Sato N."/>
            <person name="Blanc-Mathieu R."/>
            <person name="Endo H."/>
            <person name="Kuwata A."/>
            <person name="Ogata H."/>
        </authorList>
    </citation>
    <scope>NUCLEOTIDE SEQUENCE</scope>
</reference>
<feature type="region of interest" description="Disordered" evidence="2">
    <location>
        <begin position="36"/>
        <end position="67"/>
    </location>
</feature>
<evidence type="ECO:0000256" key="2">
    <source>
        <dbReference type="SAM" id="MobiDB-lite"/>
    </source>
</evidence>
<organism evidence="4 5">
    <name type="scientific">Triparma retinervis</name>
    <dbReference type="NCBI Taxonomy" id="2557542"/>
    <lineage>
        <taxon>Eukaryota</taxon>
        <taxon>Sar</taxon>
        <taxon>Stramenopiles</taxon>
        <taxon>Ochrophyta</taxon>
        <taxon>Bolidophyceae</taxon>
        <taxon>Parmales</taxon>
        <taxon>Triparmaceae</taxon>
        <taxon>Triparma</taxon>
    </lineage>
</organism>
<dbReference type="Gene3D" id="1.10.30.10">
    <property type="entry name" value="High mobility group box domain"/>
    <property type="match status" value="1"/>
</dbReference>
<dbReference type="Pfam" id="PF09011">
    <property type="entry name" value="HMG_box_2"/>
    <property type="match status" value="1"/>
</dbReference>
<keyword evidence="5" id="KW-1185">Reference proteome</keyword>
<dbReference type="PROSITE" id="PS50118">
    <property type="entry name" value="HMG_BOX_2"/>
    <property type="match status" value="1"/>
</dbReference>
<dbReference type="GO" id="GO:0005634">
    <property type="term" value="C:nucleus"/>
    <property type="evidence" value="ECO:0007669"/>
    <property type="project" value="UniProtKB-UniRule"/>
</dbReference>
<proteinExistence type="predicted"/>
<evidence type="ECO:0000259" key="3">
    <source>
        <dbReference type="PROSITE" id="PS50118"/>
    </source>
</evidence>
<protein>
    <recommendedName>
        <fullName evidence="3">HMG box domain-containing protein</fullName>
    </recommendedName>
</protein>
<sequence length="194" mass="21405">MALNSDSKQVIEAHLHVAKVERDSAASRVELYEKMLKEGFNEPEEETKEEGSSKKKRKITPKRDVNGNPIAKKVSAYNVFLKKTLKDSKDSGEKPFKTFAEVAEMWKNITDSQKAHYEELAKDLNEKATEERLALGSASGGAGAAPNSPVVEAVAVAMSEESAVKISKSEKKKKKKKEKKARKESMGSEATFDS</sequence>
<feature type="domain" description="HMG box" evidence="3">
    <location>
        <begin position="70"/>
        <end position="136"/>
    </location>
</feature>
<comment type="caution">
    <text evidence="4">The sequence shown here is derived from an EMBL/GenBank/DDBJ whole genome shotgun (WGS) entry which is preliminary data.</text>
</comment>